<dbReference type="InterPro" id="IPR015943">
    <property type="entry name" value="WD40/YVTN_repeat-like_dom_sf"/>
</dbReference>
<dbReference type="SUPFAM" id="SSF50978">
    <property type="entry name" value="WD40 repeat-like"/>
    <property type="match status" value="1"/>
</dbReference>
<dbReference type="InterPro" id="IPR039085">
    <property type="entry name" value="DCA10"/>
</dbReference>
<feature type="repeat" description="WD" evidence="4">
    <location>
        <begin position="150"/>
        <end position="185"/>
    </location>
</feature>
<name>A0AAN9TCD5_9HEMI</name>
<evidence type="ECO:0000256" key="1">
    <source>
        <dbReference type="ARBA" id="ARBA00005903"/>
    </source>
</evidence>
<evidence type="ECO:0000256" key="5">
    <source>
        <dbReference type="SAM" id="MobiDB-lite"/>
    </source>
</evidence>
<dbReference type="AlphaFoldDB" id="A0AAN9TCD5"/>
<dbReference type="Gene3D" id="2.130.10.10">
    <property type="entry name" value="YVTN repeat-like/Quinoprotein amine dehydrogenase"/>
    <property type="match status" value="1"/>
</dbReference>
<keyword evidence="2 4" id="KW-0853">WD repeat</keyword>
<dbReference type="SMART" id="SM00320">
    <property type="entry name" value="WD40"/>
    <property type="match status" value="5"/>
</dbReference>
<evidence type="ECO:0000256" key="4">
    <source>
        <dbReference type="PROSITE-ProRule" id="PRU00221"/>
    </source>
</evidence>
<reference evidence="6 7" key="1">
    <citation type="submission" date="2024-03" db="EMBL/GenBank/DDBJ databases">
        <title>Adaptation during the transition from Ophiocordyceps entomopathogen to insect associate is accompanied by gene loss and intensified selection.</title>
        <authorList>
            <person name="Ward C.M."/>
            <person name="Onetto C.A."/>
            <person name="Borneman A.R."/>
        </authorList>
    </citation>
    <scope>NUCLEOTIDE SEQUENCE [LARGE SCALE GENOMIC DNA]</scope>
    <source>
        <strain evidence="6">AWRI1</strain>
        <tissue evidence="6">Single Adult Female</tissue>
    </source>
</reference>
<dbReference type="FunFam" id="2.130.10.10:FF:000661">
    <property type="entry name" value="Uncharacterized protein, isoform A"/>
    <property type="match status" value="1"/>
</dbReference>
<comment type="similarity">
    <text evidence="1">Belongs to the WD repeat DCAF10 family.</text>
</comment>
<feature type="compositionally biased region" description="Polar residues" evidence="5">
    <location>
        <begin position="381"/>
        <end position="393"/>
    </location>
</feature>
<organism evidence="6 7">
    <name type="scientific">Parthenolecanium corni</name>
    <dbReference type="NCBI Taxonomy" id="536013"/>
    <lineage>
        <taxon>Eukaryota</taxon>
        <taxon>Metazoa</taxon>
        <taxon>Ecdysozoa</taxon>
        <taxon>Arthropoda</taxon>
        <taxon>Hexapoda</taxon>
        <taxon>Insecta</taxon>
        <taxon>Pterygota</taxon>
        <taxon>Neoptera</taxon>
        <taxon>Paraneoptera</taxon>
        <taxon>Hemiptera</taxon>
        <taxon>Sternorrhyncha</taxon>
        <taxon>Coccoidea</taxon>
        <taxon>Coccidae</taxon>
        <taxon>Parthenolecanium</taxon>
    </lineage>
</organism>
<dbReference type="PROSITE" id="PS50082">
    <property type="entry name" value="WD_REPEATS_2"/>
    <property type="match status" value="2"/>
</dbReference>
<sequence length="665" mass="74281">MNLRDKESMLNISPLTTKGRNYHHLWLRDREMGKRSTIGTTNRINREMYSTIRPISLWESTMSSKVAMPGGIFNLEFSPDGSLMVAACEKRSILLFDPTSQKYIQSVDNAHGDCVNCVKFLDSRMFATCSDDSTVALWDTRNLKTKIRVLNGHSNWVKNVEYSKEDKLLVTSGFDGTIYTWDINSYTERGLLYKRAFHTNGLMRMKLSPDARKMVICTTAGYIMVIHDLNLQTLPADLLGFKPNMYRLMQISETTIPVAAKFTHLFSHRRKRNRLEFMADFPRGDEAEVISSLQIHPQGWCALSRNITTDEHSEWTCVHDIQDYPVPDGADEALNESETSPEGNGESLLIANGTEQMDTNQRRFSPSSSPSLRFHASHSSQFTNRSSHSQGQGLESDGSDDVASISASDIWEALMSIHESRDRPNILLGLPPFANNMSNGVRIVRVSSGIEEQYLYEEEVNSSEGTVNISSMSSDSSSSTDSSVPVFQDTANAYSEPLPLQGIDVESNSGSSSSGYRNAGSTSREAQTIIIVGPRNTNNQFQRAAKGKHANQIPANHRIHQNRLRLTHYIEETNAGKGFIKELGFSQDGRVICSPFSYGVRLLAFNESCAELSNCVPNKTPVQLHEIGTSTAHNDIVLCTKFSPRYCMLVSGCHSGNIIWYQPVF</sequence>
<dbReference type="Pfam" id="PF00400">
    <property type="entry name" value="WD40"/>
    <property type="match status" value="3"/>
</dbReference>
<dbReference type="InterPro" id="IPR036322">
    <property type="entry name" value="WD40_repeat_dom_sf"/>
</dbReference>
<proteinExistence type="inferred from homology"/>
<feature type="repeat" description="WD" evidence="4">
    <location>
        <begin position="108"/>
        <end position="148"/>
    </location>
</feature>
<feature type="region of interest" description="Disordered" evidence="5">
    <location>
        <begin position="459"/>
        <end position="485"/>
    </location>
</feature>
<dbReference type="InterPro" id="IPR001680">
    <property type="entry name" value="WD40_rpt"/>
</dbReference>
<dbReference type="PANTHER" id="PTHR14588">
    <property type="entry name" value="DDB1- AND CUL4-ASSOCIATED FACTOR 10"/>
    <property type="match status" value="1"/>
</dbReference>
<dbReference type="EMBL" id="JBBCAQ010000033">
    <property type="protein sequence ID" value="KAK7582673.1"/>
    <property type="molecule type" value="Genomic_DNA"/>
</dbReference>
<feature type="compositionally biased region" description="Low complexity" evidence="5">
    <location>
        <begin position="363"/>
        <end position="380"/>
    </location>
</feature>
<evidence type="ECO:0000256" key="2">
    <source>
        <dbReference type="ARBA" id="ARBA00022574"/>
    </source>
</evidence>
<accession>A0AAN9TCD5</accession>
<gene>
    <name evidence="6" type="ORF">V9T40_014118</name>
</gene>
<dbReference type="Proteomes" id="UP001367676">
    <property type="component" value="Unassembled WGS sequence"/>
</dbReference>
<evidence type="ECO:0000256" key="3">
    <source>
        <dbReference type="ARBA" id="ARBA00022737"/>
    </source>
</evidence>
<feature type="compositionally biased region" description="Low complexity" evidence="5">
    <location>
        <begin position="470"/>
        <end position="483"/>
    </location>
</feature>
<feature type="region of interest" description="Disordered" evidence="5">
    <location>
        <begin position="497"/>
        <end position="522"/>
    </location>
</feature>
<keyword evidence="3" id="KW-0677">Repeat</keyword>
<feature type="region of interest" description="Disordered" evidence="5">
    <location>
        <begin position="326"/>
        <end position="401"/>
    </location>
</feature>
<dbReference type="PROSITE" id="PS50294">
    <property type="entry name" value="WD_REPEATS_REGION"/>
    <property type="match status" value="1"/>
</dbReference>
<evidence type="ECO:0000313" key="6">
    <source>
        <dbReference type="EMBL" id="KAK7582673.1"/>
    </source>
</evidence>
<dbReference type="InterPro" id="IPR019775">
    <property type="entry name" value="WD40_repeat_CS"/>
</dbReference>
<dbReference type="GO" id="GO:0080008">
    <property type="term" value="C:Cul4-RING E3 ubiquitin ligase complex"/>
    <property type="evidence" value="ECO:0007669"/>
    <property type="project" value="TreeGrafter"/>
</dbReference>
<evidence type="ECO:0000313" key="7">
    <source>
        <dbReference type="Proteomes" id="UP001367676"/>
    </source>
</evidence>
<dbReference type="PROSITE" id="PS00678">
    <property type="entry name" value="WD_REPEATS_1"/>
    <property type="match status" value="1"/>
</dbReference>
<comment type="caution">
    <text evidence="6">The sequence shown here is derived from an EMBL/GenBank/DDBJ whole genome shotgun (WGS) entry which is preliminary data.</text>
</comment>
<protein>
    <submittedName>
        <fullName evidence="6">Uncharacterized protein</fullName>
    </submittedName>
</protein>
<dbReference type="PANTHER" id="PTHR14588:SF2">
    <property type="entry name" value="DDB1- AND CUL4-ASSOCIATED FACTOR 10"/>
    <property type="match status" value="1"/>
</dbReference>
<feature type="compositionally biased region" description="Low complexity" evidence="5">
    <location>
        <begin position="507"/>
        <end position="522"/>
    </location>
</feature>
<keyword evidence="7" id="KW-1185">Reference proteome</keyword>